<evidence type="ECO:0000259" key="5">
    <source>
        <dbReference type="Pfam" id="PF04357"/>
    </source>
</evidence>
<organism evidence="6 7">
    <name type="scientific">Liberibacter crescens (strain BT-1)</name>
    <dbReference type="NCBI Taxonomy" id="1215343"/>
    <lineage>
        <taxon>Bacteria</taxon>
        <taxon>Pseudomonadati</taxon>
        <taxon>Pseudomonadota</taxon>
        <taxon>Alphaproteobacteria</taxon>
        <taxon>Hyphomicrobiales</taxon>
        <taxon>Rhizobiaceae</taxon>
        <taxon>Liberibacter</taxon>
    </lineage>
</organism>
<dbReference type="HOGENOM" id="CLU_002202_0_0_5"/>
<dbReference type="PANTHER" id="PTHR36985">
    <property type="entry name" value="TRANSLOCATION AND ASSEMBLY MODULE SUBUNIT TAMB"/>
    <property type="match status" value="1"/>
</dbReference>
<evidence type="ECO:0000256" key="2">
    <source>
        <dbReference type="ARBA" id="ARBA00022692"/>
    </source>
</evidence>
<evidence type="ECO:0000256" key="1">
    <source>
        <dbReference type="ARBA" id="ARBA00004167"/>
    </source>
</evidence>
<evidence type="ECO:0000256" key="4">
    <source>
        <dbReference type="ARBA" id="ARBA00023136"/>
    </source>
</evidence>
<feature type="domain" description="Translocation and assembly module TamB C-terminal" evidence="5">
    <location>
        <begin position="984"/>
        <end position="1334"/>
    </location>
</feature>
<protein>
    <recommendedName>
        <fullName evidence="5">Translocation and assembly module TamB C-terminal domain-containing protein</fullName>
    </recommendedName>
</protein>
<name>L0EWX4_LIBCB</name>
<reference evidence="6 7" key="1">
    <citation type="journal article" date="2012" name="Stand. Genomic Sci.">
        <title>Complete genome sequence of Liberibacter crescens BT-1.</title>
        <authorList>
            <person name="Leonard M.T."/>
            <person name="Fagen J.R."/>
            <person name="Davis-Richardson A.G."/>
            <person name="Davis M.J."/>
            <person name="Triplett E.W."/>
        </authorList>
    </citation>
    <scope>NUCLEOTIDE SEQUENCE [LARGE SCALE GENOMIC DNA]</scope>
    <source>
        <strain evidence="6 7">BT-1</strain>
    </source>
</reference>
<dbReference type="PATRIC" id="fig|1215343.11.peg.1197"/>
<dbReference type="PANTHER" id="PTHR36985:SF1">
    <property type="entry name" value="TRANSLOCATION AND ASSEMBLY MODULE SUBUNIT TAMB"/>
    <property type="match status" value="1"/>
</dbReference>
<dbReference type="GO" id="GO:0005886">
    <property type="term" value="C:plasma membrane"/>
    <property type="evidence" value="ECO:0007669"/>
    <property type="project" value="InterPro"/>
</dbReference>
<keyword evidence="3" id="KW-1133">Transmembrane helix</keyword>
<dbReference type="KEGG" id="lcc:B488_11610"/>
<sequence>MIGEMEGLISGALRIDRIAFKDKNGIYGEVYDFKLDWSPLQLFTCVFKADNFSIREIRFYRMPTRENDSSRGKNYHDFKPFFDFNIDNIDIHEIFLNKSLVGNDVRISARGKLQFSKNIKKINFFVFRPDQPKSQLKVNIAHDSPRNFLSLNIELFEPKEGLVSRILALSPMVSLQLKLSGEGYLDDFKSQFNAVLDNKNIAFLKLLHSNDSQGKHFFTVSGKGNIEKLVPMNLHSIFSGWTSINILMASDMHSKIDIDYMKIATDKCKFDASGVYDSLGYNSLSARFLSFSEPVDFLWPSAVGDWKFKIKDARFSLVGDASSAKLDSHFSVPLLEHSRTKLEGVIFSAYGQNLDLTHNDGDLNIVIVSQKASFNYQTFNQQIATPTKITVPVNVSANRIILETVRLENDDIKGSLSGKYYFSNQNFVSRFQIFIQPSFFSTISKIRFKEIASLSGELSFIENNIHVSDVSFVVEKSLKTRGYLLYKEGNISSSLFADILDSSSLIEKAKGSAKIMLTVSGPFSHPDVLANFTSNEIIFADHRFSELKANLKTKIDVRFPDAFIKLVGRIDDDQLIDIVAQLIKVNDRVQLSVPRGKFGLNSLQGQAYFAFPFKAQGKFTFNFQNINLIMAFLGQNVHGNLQGSLNFDPEQGTTVKASGVGVVSNRFSIKNPKIDLKILDFNKFSIQGKANIEEISFDNQRLSKLHFSAIQEKKRTDIHFTGYYLDSPLNIMGWIVPQDGKKIVGIDHFSIDLKDFPINLSTPVRFNLDEDKSYFDNFSLQIGKDSSISAVGKLGRELDLQIQGKKLPAHLVKMFVPTLAVAGKVSGLVIVKGQISDPLIRFKNVWEEASAQQISLYTSKPISVEMQGEFFRDVLTVNLYFSNKAGLSVRMNGDINFKLNLYKDFSIKGNFPLELFNKQLIERGFYSYGIVNLNLSVKGLMNAPGIFGSLTINKALLKGVINNYTLYDLKASVNFDGKNANVKKLTAKLGNGGSMTAEGVIDLRFERNYHANLVINLNQAIYLDENILKATFDSSLRLVGPLIKSPVLSGHVKFKEFVITIPDKMPFMFSEFDISHKNASKEVRGQTLALKNTQSNNKHNKSFKLGLDLILEAPSQIFVRGRGLNVELNGDLNIRNTTTKPIVLGLLTLRRGQITILNRRLNIVFANVRFNGELMPYLNIQAKSNVSSTSIRVDVVGLASSPSISFSSSPALPQDEILAQLIFGKSLANLSVSQLVQLANAVNQLVGGPSILAFDELRSRLGIDNFEVYTNSEGQSTIAAGKYINNNTYIELRKNIEGASKAIVNFDIGSGLKLNAGASDDGEGSVGVTYEKKY</sequence>
<accession>L0EWX4</accession>
<dbReference type="STRING" id="1215343.B488_11610"/>
<dbReference type="Pfam" id="PF04357">
    <property type="entry name" value="TamB"/>
    <property type="match status" value="1"/>
</dbReference>
<dbReference type="eggNOG" id="COG2911">
    <property type="taxonomic scope" value="Bacteria"/>
</dbReference>
<evidence type="ECO:0000313" key="7">
    <source>
        <dbReference type="Proteomes" id="UP000010799"/>
    </source>
</evidence>
<comment type="subcellular location">
    <subcellularLocation>
        <location evidence="1">Membrane</location>
        <topology evidence="1">Single-pass membrane protein</topology>
    </subcellularLocation>
</comment>
<proteinExistence type="predicted"/>
<keyword evidence="7" id="KW-1185">Reference proteome</keyword>
<keyword evidence="4" id="KW-0472">Membrane</keyword>
<dbReference type="EMBL" id="CP003789">
    <property type="protein sequence ID" value="AGA65153.1"/>
    <property type="molecule type" value="Genomic_DNA"/>
</dbReference>
<dbReference type="Proteomes" id="UP000010799">
    <property type="component" value="Chromosome"/>
</dbReference>
<dbReference type="InterPro" id="IPR007452">
    <property type="entry name" value="TamB_C"/>
</dbReference>
<gene>
    <name evidence="6" type="ordered locus">B488_11610</name>
</gene>
<evidence type="ECO:0000313" key="6">
    <source>
        <dbReference type="EMBL" id="AGA65153.1"/>
    </source>
</evidence>
<dbReference type="GO" id="GO:0009306">
    <property type="term" value="P:protein secretion"/>
    <property type="evidence" value="ECO:0007669"/>
    <property type="project" value="InterPro"/>
</dbReference>
<keyword evidence="2" id="KW-0812">Transmembrane</keyword>
<evidence type="ECO:0000256" key="3">
    <source>
        <dbReference type="ARBA" id="ARBA00022989"/>
    </source>
</evidence>